<feature type="transmembrane region" description="Helical" evidence="1">
    <location>
        <begin position="102"/>
        <end position="122"/>
    </location>
</feature>
<keyword evidence="3" id="KW-1185">Reference proteome</keyword>
<accession>A0A498H2E1</accession>
<dbReference type="Proteomes" id="UP000290932">
    <property type="component" value="Unassembled WGS sequence"/>
</dbReference>
<organism evidence="2 3">
    <name type="scientific">Methanoculleus taiwanensis</name>
    <dbReference type="NCBI Taxonomy" id="1550565"/>
    <lineage>
        <taxon>Archaea</taxon>
        <taxon>Methanobacteriati</taxon>
        <taxon>Methanobacteriota</taxon>
        <taxon>Stenosarchaea group</taxon>
        <taxon>Methanomicrobia</taxon>
        <taxon>Methanomicrobiales</taxon>
        <taxon>Methanomicrobiaceae</taxon>
        <taxon>Methanoculleus</taxon>
    </lineage>
</organism>
<protein>
    <submittedName>
        <fullName evidence="2">Uncharacterized protein</fullName>
    </submittedName>
</protein>
<keyword evidence="1" id="KW-0812">Transmembrane</keyword>
<dbReference type="AlphaFoldDB" id="A0A498H2E1"/>
<name>A0A498H2E1_9EURY</name>
<sequence>MSVYNPLLRVAQMAKTGEISQSLKGASEVFQSVGQRGASVVRDIGAAPGSKAALGRFGKMFAYPAGLGAGLGVGAYAAGTGVKEGFGLNPANPGDMVKQSTGLILFFVFLVAGLWVVGKYMALRR</sequence>
<comment type="caution">
    <text evidence="2">The sequence shown here is derived from an EMBL/GenBank/DDBJ whole genome shotgun (WGS) entry which is preliminary data.</text>
</comment>
<keyword evidence="1" id="KW-0472">Membrane</keyword>
<dbReference type="RefSeq" id="WP_128694194.1">
    <property type="nucleotide sequence ID" value="NZ_LHQS01000002.1"/>
</dbReference>
<keyword evidence="1" id="KW-1133">Transmembrane helix</keyword>
<reference evidence="2 3" key="1">
    <citation type="journal article" date="2015" name="Int. J. Syst. Evol. Microbiol.">
        <title>Methanoculleus taiwanensis sp. nov., a methanogen isolated from deep marine sediment at the deformation front area near Taiwan.</title>
        <authorList>
            <person name="Weng C.Y."/>
            <person name="Chen S.C."/>
            <person name="Lai M.C."/>
            <person name="Wu S.Y."/>
            <person name="Lin S."/>
            <person name="Yang T.F."/>
            <person name="Chen P.C."/>
        </authorList>
    </citation>
    <scope>NUCLEOTIDE SEQUENCE [LARGE SCALE GENOMIC DNA]</scope>
    <source>
        <strain evidence="2 3">CYW4</strain>
    </source>
</reference>
<evidence type="ECO:0000313" key="2">
    <source>
        <dbReference type="EMBL" id="RXE56405.1"/>
    </source>
</evidence>
<evidence type="ECO:0000313" key="3">
    <source>
        <dbReference type="Proteomes" id="UP000290932"/>
    </source>
</evidence>
<gene>
    <name evidence="2" type="ORF">ABH15_09990</name>
</gene>
<proteinExistence type="predicted"/>
<dbReference type="EMBL" id="LHQS01000002">
    <property type="protein sequence ID" value="RXE56405.1"/>
    <property type="molecule type" value="Genomic_DNA"/>
</dbReference>
<feature type="transmembrane region" description="Helical" evidence="1">
    <location>
        <begin position="61"/>
        <end position="82"/>
    </location>
</feature>
<evidence type="ECO:0000256" key="1">
    <source>
        <dbReference type="SAM" id="Phobius"/>
    </source>
</evidence>